<organism evidence="1 2">
    <name type="scientific">Entomophthora muscae</name>
    <dbReference type="NCBI Taxonomy" id="34485"/>
    <lineage>
        <taxon>Eukaryota</taxon>
        <taxon>Fungi</taxon>
        <taxon>Fungi incertae sedis</taxon>
        <taxon>Zoopagomycota</taxon>
        <taxon>Entomophthoromycotina</taxon>
        <taxon>Entomophthoromycetes</taxon>
        <taxon>Entomophthorales</taxon>
        <taxon>Entomophthoraceae</taxon>
        <taxon>Entomophthora</taxon>
    </lineage>
</organism>
<dbReference type="EMBL" id="QTSX02000285">
    <property type="protein sequence ID" value="KAJ9087334.1"/>
    <property type="molecule type" value="Genomic_DNA"/>
</dbReference>
<gene>
    <name evidence="1" type="ORF">DSO57_1034370</name>
</gene>
<keyword evidence="2" id="KW-1185">Reference proteome</keyword>
<evidence type="ECO:0000313" key="1">
    <source>
        <dbReference type="EMBL" id="KAJ9087334.1"/>
    </source>
</evidence>
<reference evidence="1" key="1">
    <citation type="submission" date="2022-04" db="EMBL/GenBank/DDBJ databases">
        <title>Genome of the entomopathogenic fungus Entomophthora muscae.</title>
        <authorList>
            <person name="Elya C."/>
            <person name="Lovett B.R."/>
            <person name="Lee E."/>
            <person name="Macias A.M."/>
            <person name="Hajek A.E."/>
            <person name="De Bivort B.L."/>
            <person name="Kasson M.T."/>
            <person name="De Fine Licht H.H."/>
            <person name="Stajich J.E."/>
        </authorList>
    </citation>
    <scope>NUCLEOTIDE SEQUENCE</scope>
    <source>
        <strain evidence="1">Berkeley</strain>
    </source>
</reference>
<protein>
    <submittedName>
        <fullName evidence="1">Uncharacterized protein</fullName>
    </submittedName>
</protein>
<proteinExistence type="predicted"/>
<dbReference type="Proteomes" id="UP001165960">
    <property type="component" value="Unassembled WGS sequence"/>
</dbReference>
<evidence type="ECO:0000313" key="2">
    <source>
        <dbReference type="Proteomes" id="UP001165960"/>
    </source>
</evidence>
<sequence length="84" mass="9356">MQQQYHLFLLSTSLSYLSIGTRNILGSYFGGLLGDVAYNLPRTSQLPELRLHACCLGTILIMVGLALNSFFIVFQYPLPLTLFA</sequence>
<name>A0ACC2UKB0_9FUNG</name>
<comment type="caution">
    <text evidence="1">The sequence shown here is derived from an EMBL/GenBank/DDBJ whole genome shotgun (WGS) entry which is preliminary data.</text>
</comment>
<accession>A0ACC2UKB0</accession>